<dbReference type="InterPro" id="IPR038619">
    <property type="entry name" value="MraZ_sf"/>
</dbReference>
<dbReference type="RefSeq" id="WP_336918333.1">
    <property type="nucleotide sequence ID" value="NZ_JBANRN010000004.1"/>
</dbReference>
<comment type="caution">
    <text evidence="1">The sequence shown here is derived from an EMBL/GenBank/DDBJ whole genome shotgun (WGS) entry which is preliminary data.</text>
</comment>
<organism evidence="1 2">
    <name type="scientific">Alteraurantiacibacter lauratis</name>
    <dbReference type="NCBI Taxonomy" id="2054627"/>
    <lineage>
        <taxon>Bacteria</taxon>
        <taxon>Pseudomonadati</taxon>
        <taxon>Pseudomonadota</taxon>
        <taxon>Alphaproteobacteria</taxon>
        <taxon>Sphingomonadales</taxon>
        <taxon>Erythrobacteraceae</taxon>
        <taxon>Alteraurantiacibacter</taxon>
    </lineage>
</organism>
<reference evidence="2" key="1">
    <citation type="journal article" date="2019" name="Int. J. Syst. Evol. Microbiol.">
        <title>The Global Catalogue of Microorganisms (GCM) 10K type strain sequencing project: providing services to taxonomists for standard genome sequencing and annotation.</title>
        <authorList>
            <consortium name="The Broad Institute Genomics Platform"/>
            <consortium name="The Broad Institute Genome Sequencing Center for Infectious Disease"/>
            <person name="Wu L."/>
            <person name="Ma J."/>
        </authorList>
    </citation>
    <scope>NUCLEOTIDE SEQUENCE [LARGE SCALE GENOMIC DNA]</scope>
    <source>
        <strain evidence="2">KCTC 52606</strain>
    </source>
</reference>
<evidence type="ECO:0000313" key="2">
    <source>
        <dbReference type="Proteomes" id="UP001595378"/>
    </source>
</evidence>
<sequence>MAQHPPVGELASWGTGLAQGLAGYGGQGFSLRGEKDRFVLPPKLRNTIAERSGQRVLCIGVHEKWPCLTGFGKEREEDFARILDREEKRRTDLGQEFDRAAYMLNLWDFEEAPFDASGRFVLPAVSGQLGGIGNALYFQGAGDYITIWNPETLLAQTDPVFAGPQARCRAEMANAKGKGK</sequence>
<accession>A0ABV7EK80</accession>
<keyword evidence="2" id="KW-1185">Reference proteome</keyword>
<dbReference type="Proteomes" id="UP001595378">
    <property type="component" value="Unassembled WGS sequence"/>
</dbReference>
<protein>
    <submittedName>
        <fullName evidence="1">Division/cell wall cluster transcriptional repressor MraZ</fullName>
    </submittedName>
</protein>
<dbReference type="EMBL" id="JBHRSU010000037">
    <property type="protein sequence ID" value="MFC3102062.1"/>
    <property type="molecule type" value="Genomic_DNA"/>
</dbReference>
<name>A0ABV7EK80_9SPHN</name>
<proteinExistence type="predicted"/>
<gene>
    <name evidence="1" type="ORF">ACFODK_14320</name>
</gene>
<evidence type="ECO:0000313" key="1">
    <source>
        <dbReference type="EMBL" id="MFC3102062.1"/>
    </source>
</evidence>
<dbReference type="SUPFAM" id="SSF89447">
    <property type="entry name" value="AbrB/MazE/MraZ-like"/>
    <property type="match status" value="1"/>
</dbReference>
<dbReference type="CDD" id="cd16321">
    <property type="entry name" value="MraZ_C"/>
    <property type="match status" value="1"/>
</dbReference>
<dbReference type="Gene3D" id="3.40.1550.20">
    <property type="entry name" value="Transcriptional regulator MraZ domain"/>
    <property type="match status" value="1"/>
</dbReference>
<dbReference type="InterPro" id="IPR037914">
    <property type="entry name" value="SpoVT-AbrB_sf"/>
</dbReference>
<dbReference type="InterPro" id="IPR035644">
    <property type="entry name" value="MraZ_C"/>
</dbReference>